<dbReference type="InterPro" id="IPR008555">
    <property type="entry name" value="SIKE"/>
</dbReference>
<reference evidence="3" key="2">
    <citation type="submission" date="2014-03" db="EMBL/GenBank/DDBJ databases">
        <title>The whipworm genome and dual-species transcriptomics of an intimate host-pathogen interaction.</title>
        <authorList>
            <person name="Foth B.J."/>
            <person name="Tsai I.J."/>
            <person name="Reid A.J."/>
            <person name="Bancroft A.J."/>
            <person name="Nichol S."/>
            <person name="Tracey A."/>
            <person name="Holroyd N."/>
            <person name="Cotton J.A."/>
            <person name="Stanley E.J."/>
            <person name="Zarowiecki M."/>
            <person name="Liu J.Z."/>
            <person name="Huckvale T."/>
            <person name="Cooper P.J."/>
            <person name="Grencis R.K."/>
            <person name="Berriman M."/>
        </authorList>
    </citation>
    <scope>NUCLEOTIDE SEQUENCE [LARGE SCALE GENOMIC DNA]</scope>
</reference>
<dbReference type="OrthoDB" id="10298782at2759"/>
<proteinExistence type="inferred from homology"/>
<dbReference type="Pfam" id="PF05769">
    <property type="entry name" value="SIKE"/>
    <property type="match status" value="1"/>
</dbReference>
<sequence length="191" mass="21590">MAEEPNAVNPLDLGHLVAETRNLSTGLQKIEALLDTLTTQSTNYLENMRNLLKSEDRAHSNYDISSMELEALLNDSSKSSNRLKLMRGENLHLKEEIHNRQIAIDYLMTVYRRNISISQQQFGQQASEPVEKPSQLSKCCSALGSTLLNSLNVCLEVGEKQSLAELQNLQHMYMRNTQLRQALGLTENEET</sequence>
<organism evidence="3 4">
    <name type="scientific">Trichuris trichiura</name>
    <name type="common">Whipworm</name>
    <name type="synonym">Trichocephalus trichiurus</name>
    <dbReference type="NCBI Taxonomy" id="36087"/>
    <lineage>
        <taxon>Eukaryota</taxon>
        <taxon>Metazoa</taxon>
        <taxon>Ecdysozoa</taxon>
        <taxon>Nematoda</taxon>
        <taxon>Enoplea</taxon>
        <taxon>Dorylaimia</taxon>
        <taxon>Trichinellida</taxon>
        <taxon>Trichuridae</taxon>
        <taxon>Trichuris</taxon>
    </lineage>
</organism>
<name>A0A077Z757_TRITR</name>
<reference evidence="3" key="1">
    <citation type="submission" date="2014-01" db="EMBL/GenBank/DDBJ databases">
        <authorList>
            <person name="Aslett M."/>
        </authorList>
    </citation>
    <scope>NUCLEOTIDE SEQUENCE</scope>
</reference>
<accession>A0A077Z757</accession>
<evidence type="ECO:0000256" key="2">
    <source>
        <dbReference type="ARBA" id="ARBA00023054"/>
    </source>
</evidence>
<evidence type="ECO:0000313" key="4">
    <source>
        <dbReference type="Proteomes" id="UP000030665"/>
    </source>
</evidence>
<keyword evidence="4" id="KW-1185">Reference proteome</keyword>
<keyword evidence="2" id="KW-0175">Coiled coil</keyword>
<evidence type="ECO:0000256" key="1">
    <source>
        <dbReference type="ARBA" id="ARBA00005537"/>
    </source>
</evidence>
<dbReference type="Proteomes" id="UP000030665">
    <property type="component" value="Unassembled WGS sequence"/>
</dbReference>
<dbReference type="AlphaFoldDB" id="A0A077Z757"/>
<dbReference type="EMBL" id="HG806023">
    <property type="protein sequence ID" value="CDW56277.1"/>
    <property type="molecule type" value="Genomic_DNA"/>
</dbReference>
<protein>
    <submittedName>
        <fullName evidence="3">Uncharacterized protein</fullName>
    </submittedName>
</protein>
<evidence type="ECO:0000313" key="3">
    <source>
        <dbReference type="EMBL" id="CDW56277.1"/>
    </source>
</evidence>
<gene>
    <name evidence="3" type="ORF">TTRE_0000455201</name>
</gene>
<comment type="similarity">
    <text evidence="1">Belongs to the SIKE family.</text>
</comment>